<evidence type="ECO:0008006" key="4">
    <source>
        <dbReference type="Google" id="ProtNLM"/>
    </source>
</evidence>
<organism evidence="2 3">
    <name type="scientific">Fictibacillus arsenicus</name>
    <dbReference type="NCBI Taxonomy" id="255247"/>
    <lineage>
        <taxon>Bacteria</taxon>
        <taxon>Bacillati</taxon>
        <taxon>Bacillota</taxon>
        <taxon>Bacilli</taxon>
        <taxon>Bacillales</taxon>
        <taxon>Fictibacillaceae</taxon>
        <taxon>Fictibacillus</taxon>
    </lineage>
</organism>
<accession>A0A1V3GDU5</accession>
<gene>
    <name evidence="2" type="ORF">UN64_03315</name>
</gene>
<sequence length="458" mass="53222">MYSVSFPSTWDQVDFVLALDRYDLLAMQPHFPGYPIFIFGGMLVYLFIENPSLSLSVFNGIITVSAAVPMYLLARKYVNSVSALTVTLVLQSSVYFMILVSQPMSEGSAIGVLWWFLWSLFIGLHNNKIRYQLLPLILFSILMGIRLSYLPFGFGLLFLWWFDYKRNRDSIRLAGFIFLAVLFQMIWVVALIMTEGSLKGFIKLSMAFVSGHFTSWGGTVVDTHEPFFTRLYELVINNIIYVGMFAKSTILLIGFVGISIVALLKNKKEEAGIFLKKHYVMLTLLLSYFLWNLFAQNVEKPRHSYPITLMLLFLWLVSIAGKHTLLKWACMGLAVMQLVIGFPILKEQTKKNPAVYQTANYLAQKDEETVVYTWEETRVFQYLDVPFEHKRFYTYDLFLQDKKYNENKKIYVTNHLIEGFKEQGIDVSDHLEEVKTFKSNELFDPVYDEITLYQWEEK</sequence>
<feature type="transmembrane region" description="Helical" evidence="1">
    <location>
        <begin position="107"/>
        <end position="124"/>
    </location>
</feature>
<proteinExistence type="predicted"/>
<feature type="transmembrane region" description="Helical" evidence="1">
    <location>
        <begin position="136"/>
        <end position="161"/>
    </location>
</feature>
<keyword evidence="1" id="KW-0472">Membrane</keyword>
<feature type="transmembrane region" description="Helical" evidence="1">
    <location>
        <begin position="239"/>
        <end position="264"/>
    </location>
</feature>
<protein>
    <recommendedName>
        <fullName evidence="4">Glycosyltransferase RgtA/B/C/D-like domain-containing protein</fullName>
    </recommendedName>
</protein>
<name>A0A1V3GDU5_9BACL</name>
<feature type="transmembrane region" description="Helical" evidence="1">
    <location>
        <begin position="271"/>
        <end position="291"/>
    </location>
</feature>
<evidence type="ECO:0000256" key="1">
    <source>
        <dbReference type="SAM" id="Phobius"/>
    </source>
</evidence>
<feature type="transmembrane region" description="Helical" evidence="1">
    <location>
        <begin position="54"/>
        <end position="74"/>
    </location>
</feature>
<feature type="transmembrane region" description="Helical" evidence="1">
    <location>
        <begin position="173"/>
        <end position="193"/>
    </location>
</feature>
<comment type="caution">
    <text evidence="2">The sequence shown here is derived from an EMBL/GenBank/DDBJ whole genome shotgun (WGS) entry which is preliminary data.</text>
</comment>
<reference evidence="2 3" key="1">
    <citation type="submission" date="2016-11" db="EMBL/GenBank/DDBJ databases">
        <authorList>
            <person name="Jaros S."/>
            <person name="Januszkiewicz K."/>
            <person name="Wedrychowicz H."/>
        </authorList>
    </citation>
    <scope>NUCLEOTIDE SEQUENCE [LARGE SCALE GENOMIC DNA]</scope>
    <source>
        <strain evidence="2 3">Con a/3</strain>
    </source>
</reference>
<evidence type="ECO:0000313" key="3">
    <source>
        <dbReference type="Proteomes" id="UP000188597"/>
    </source>
</evidence>
<dbReference type="AlphaFoldDB" id="A0A1V3GDU5"/>
<feature type="transmembrane region" description="Helical" evidence="1">
    <location>
        <begin position="31"/>
        <end position="48"/>
    </location>
</feature>
<dbReference type="EMBL" id="MQMF01000001">
    <property type="protein sequence ID" value="OOE14977.1"/>
    <property type="molecule type" value="Genomic_DNA"/>
</dbReference>
<dbReference type="Proteomes" id="UP000188597">
    <property type="component" value="Unassembled WGS sequence"/>
</dbReference>
<evidence type="ECO:0000313" key="2">
    <source>
        <dbReference type="EMBL" id="OOE14977.1"/>
    </source>
</evidence>
<feature type="transmembrane region" description="Helical" evidence="1">
    <location>
        <begin position="303"/>
        <end position="321"/>
    </location>
</feature>
<feature type="transmembrane region" description="Helical" evidence="1">
    <location>
        <begin position="81"/>
        <end position="101"/>
    </location>
</feature>
<keyword evidence="1" id="KW-0812">Transmembrane</keyword>
<keyword evidence="1" id="KW-1133">Transmembrane helix</keyword>